<dbReference type="EMBL" id="FOKK01000009">
    <property type="protein sequence ID" value="SFB41695.1"/>
    <property type="molecule type" value="Genomic_DNA"/>
</dbReference>
<dbReference type="Proteomes" id="UP000198790">
    <property type="component" value="Unassembled WGS sequence"/>
</dbReference>
<evidence type="ECO:0000313" key="5">
    <source>
        <dbReference type="Proteomes" id="UP000198790"/>
    </source>
</evidence>
<dbReference type="RefSeq" id="WP_217647321.1">
    <property type="nucleotide sequence ID" value="NZ_FOKK01000009.1"/>
</dbReference>
<dbReference type="PIRSF" id="PIRSF000441">
    <property type="entry name" value="CysE"/>
    <property type="match status" value="1"/>
</dbReference>
<dbReference type="PANTHER" id="PTHR42811">
    <property type="entry name" value="SERINE ACETYLTRANSFERASE"/>
    <property type="match status" value="1"/>
</dbReference>
<dbReference type="InterPro" id="IPR005881">
    <property type="entry name" value="Ser_O-AcTrfase"/>
</dbReference>
<accession>A0A1I1AUC8</accession>
<organism evidence="4 5">
    <name type="scientific">Algoriphagus aquimarinus</name>
    <dbReference type="NCBI Taxonomy" id="237018"/>
    <lineage>
        <taxon>Bacteria</taxon>
        <taxon>Pseudomonadati</taxon>
        <taxon>Bacteroidota</taxon>
        <taxon>Cytophagia</taxon>
        <taxon>Cytophagales</taxon>
        <taxon>Cyclobacteriaceae</taxon>
        <taxon>Algoriphagus</taxon>
    </lineage>
</organism>
<dbReference type="Gene3D" id="2.160.10.10">
    <property type="entry name" value="Hexapeptide repeat proteins"/>
    <property type="match status" value="1"/>
</dbReference>
<keyword evidence="2 4" id="KW-0808">Transferase</keyword>
<protein>
    <submittedName>
        <fullName evidence="4">Hexapeptide repeat of succinyl-transferase</fullName>
    </submittedName>
</protein>
<keyword evidence="5" id="KW-1185">Reference proteome</keyword>
<dbReference type="SUPFAM" id="SSF51161">
    <property type="entry name" value="Trimeric LpxA-like enzymes"/>
    <property type="match status" value="1"/>
</dbReference>
<dbReference type="InterPro" id="IPR001451">
    <property type="entry name" value="Hexapep"/>
</dbReference>
<dbReference type="GO" id="GO:0009001">
    <property type="term" value="F:serine O-acetyltransferase activity"/>
    <property type="evidence" value="ECO:0007669"/>
    <property type="project" value="InterPro"/>
</dbReference>
<comment type="similarity">
    <text evidence="1">Belongs to the transferase hexapeptide repeat family.</text>
</comment>
<dbReference type="InterPro" id="IPR045304">
    <property type="entry name" value="LbH_SAT"/>
</dbReference>
<keyword evidence="3" id="KW-0012">Acyltransferase</keyword>
<evidence type="ECO:0000256" key="3">
    <source>
        <dbReference type="ARBA" id="ARBA00023315"/>
    </source>
</evidence>
<dbReference type="AlphaFoldDB" id="A0A1I1AUC8"/>
<proteinExistence type="inferred from homology"/>
<sequence length="137" mass="15056">MDYFFISRFFSRWCGFQIPLKTKIGYGLFIGHHGSVIVNVRSVLGDNCNLSPGVTIGQISEGKKKGCPTIGDNVWIGTNLVIVGNIHIGNNSHICPSSFVTFDVPANSLVIGNPTVINNDWGKTNQYILNKWEAEKS</sequence>
<gene>
    <name evidence="4" type="ORF">SAMN04489723_109145</name>
</gene>
<dbReference type="Pfam" id="PF00132">
    <property type="entry name" value="Hexapep"/>
    <property type="match status" value="1"/>
</dbReference>
<reference evidence="4 5" key="1">
    <citation type="submission" date="2016-10" db="EMBL/GenBank/DDBJ databases">
        <authorList>
            <person name="de Groot N.N."/>
        </authorList>
    </citation>
    <scope>NUCLEOTIDE SEQUENCE [LARGE SCALE GENOMIC DNA]</scope>
    <source>
        <strain evidence="4 5">DSM 23399</strain>
    </source>
</reference>
<dbReference type="InterPro" id="IPR011004">
    <property type="entry name" value="Trimer_LpxA-like_sf"/>
</dbReference>
<evidence type="ECO:0000313" key="4">
    <source>
        <dbReference type="EMBL" id="SFB41695.1"/>
    </source>
</evidence>
<dbReference type="CDD" id="cd03354">
    <property type="entry name" value="LbH_SAT"/>
    <property type="match status" value="1"/>
</dbReference>
<name>A0A1I1AUC8_9BACT</name>
<dbReference type="GO" id="GO:0006535">
    <property type="term" value="P:cysteine biosynthetic process from serine"/>
    <property type="evidence" value="ECO:0007669"/>
    <property type="project" value="InterPro"/>
</dbReference>
<dbReference type="GO" id="GO:0005737">
    <property type="term" value="C:cytoplasm"/>
    <property type="evidence" value="ECO:0007669"/>
    <property type="project" value="InterPro"/>
</dbReference>
<dbReference type="STRING" id="237018.SAMN04489723_109145"/>
<evidence type="ECO:0000256" key="1">
    <source>
        <dbReference type="ARBA" id="ARBA00007274"/>
    </source>
</evidence>
<evidence type="ECO:0000256" key="2">
    <source>
        <dbReference type="ARBA" id="ARBA00022679"/>
    </source>
</evidence>